<dbReference type="PANTHER" id="PTHR16740:SF1">
    <property type="entry name" value="CYTOCHROME B5-RELATED PROTEIN-RELATED"/>
    <property type="match status" value="1"/>
</dbReference>
<feature type="transmembrane region" description="Helical" evidence="1">
    <location>
        <begin position="271"/>
        <end position="294"/>
    </location>
</feature>
<dbReference type="Proteomes" id="UP000708208">
    <property type="component" value="Unassembled WGS sequence"/>
</dbReference>
<keyword evidence="1" id="KW-0812">Transmembrane</keyword>
<dbReference type="InterPro" id="IPR018506">
    <property type="entry name" value="Cyt_B5_heme-BS"/>
</dbReference>
<comment type="caution">
    <text evidence="4">The sequence shown here is derived from an EMBL/GenBank/DDBJ whole genome shotgun (WGS) entry which is preliminary data.</text>
</comment>
<organism evidence="4 5">
    <name type="scientific">Allacma fusca</name>
    <dbReference type="NCBI Taxonomy" id="39272"/>
    <lineage>
        <taxon>Eukaryota</taxon>
        <taxon>Metazoa</taxon>
        <taxon>Ecdysozoa</taxon>
        <taxon>Arthropoda</taxon>
        <taxon>Hexapoda</taxon>
        <taxon>Collembola</taxon>
        <taxon>Symphypleona</taxon>
        <taxon>Sminthuridae</taxon>
        <taxon>Allacma</taxon>
    </lineage>
</organism>
<keyword evidence="1" id="KW-0479">Metal-binding</keyword>
<dbReference type="InterPro" id="IPR053100">
    <property type="entry name" value="Cytochrome_b5-related"/>
</dbReference>
<keyword evidence="1" id="KW-0408">Iron</keyword>
<feature type="domain" description="Cytochrome b5 heme-binding" evidence="3">
    <location>
        <begin position="47"/>
        <end position="124"/>
    </location>
</feature>
<dbReference type="InterPro" id="IPR005804">
    <property type="entry name" value="FA_desaturase_dom"/>
</dbReference>
<dbReference type="Pfam" id="PF00487">
    <property type="entry name" value="FA_desaturase"/>
    <property type="match status" value="1"/>
</dbReference>
<keyword evidence="1" id="KW-1133">Transmembrane helix</keyword>
<evidence type="ECO:0000256" key="1">
    <source>
        <dbReference type="RuleBase" id="RU362121"/>
    </source>
</evidence>
<feature type="region of interest" description="Disordered" evidence="2">
    <location>
        <begin position="1"/>
        <end position="34"/>
    </location>
</feature>
<accession>A0A8J2KF24</accession>
<evidence type="ECO:0000256" key="2">
    <source>
        <dbReference type="SAM" id="MobiDB-lite"/>
    </source>
</evidence>
<dbReference type="GO" id="GO:0006629">
    <property type="term" value="P:lipid metabolic process"/>
    <property type="evidence" value="ECO:0007669"/>
    <property type="project" value="InterPro"/>
</dbReference>
<evidence type="ECO:0000259" key="3">
    <source>
        <dbReference type="PROSITE" id="PS50255"/>
    </source>
</evidence>
<dbReference type="InterPro" id="IPR001199">
    <property type="entry name" value="Cyt_B5-like_heme/steroid-bd"/>
</dbReference>
<dbReference type="EMBL" id="CAJVCH010376626">
    <property type="protein sequence ID" value="CAG7816721.1"/>
    <property type="molecule type" value="Genomic_DNA"/>
</dbReference>
<keyword evidence="1" id="KW-0349">Heme</keyword>
<comment type="caution">
    <text evidence="1">Lacks conserved residue(s) required for the propagation of feature annotation.</text>
</comment>
<dbReference type="PROSITE" id="PS00191">
    <property type="entry name" value="CYTOCHROME_B5_1"/>
    <property type="match status" value="1"/>
</dbReference>
<dbReference type="AlphaFoldDB" id="A0A8J2KF24"/>
<feature type="transmembrane region" description="Helical" evidence="1">
    <location>
        <begin position="314"/>
        <end position="341"/>
    </location>
</feature>
<protein>
    <recommendedName>
        <fullName evidence="3">Cytochrome b5 heme-binding domain-containing protein</fullName>
    </recommendedName>
</protein>
<evidence type="ECO:0000313" key="5">
    <source>
        <dbReference type="Proteomes" id="UP000708208"/>
    </source>
</evidence>
<evidence type="ECO:0000313" key="4">
    <source>
        <dbReference type="EMBL" id="CAG7816721.1"/>
    </source>
</evidence>
<dbReference type="PANTHER" id="PTHR16740">
    <property type="entry name" value="CYTOCHROME B5-RELATED PROTEIN-RELATED"/>
    <property type="match status" value="1"/>
</dbReference>
<dbReference type="GO" id="GO:0046872">
    <property type="term" value="F:metal ion binding"/>
    <property type="evidence" value="ECO:0007669"/>
    <property type="project" value="UniProtKB-UniRule"/>
</dbReference>
<dbReference type="PROSITE" id="PS50255">
    <property type="entry name" value="CYTOCHROME_B5_2"/>
    <property type="match status" value="1"/>
</dbReference>
<keyword evidence="5" id="KW-1185">Reference proteome</keyword>
<name>A0A8J2KF24_9HEXA</name>
<sequence length="473" mass="55019">MGINVSSEPWITDKNHPQGKYTGPSPTSSFPLVTSSSEKRDKWYSTPESWLRGKIRDDNIDKKLWRVHDKLYDLSGFIEYHPGGSEWLKITRGMDITEFFENSHVINVDMVEATLSKFYVKEASEPRNSPYTFEPDGFYKTLKKRIESVMKDNGTGPTLATIVLQDLMVAGFILFSVLGVLLNSYWLIIFAGLSLGLSSASAHNFLHIRDNWRKFYFDLSLCSHYEWKIEHVFSHHGFPNTSWDVEVTWLNPWVEFLVNRKKYWIQRFGPWLYIHFIMAFAFPVCFVFRVMAIVKGEQKIRRENFLPVLQLGLFAAYAQTGIMTGIIFWMVLHMICSYWVVATGLNAAHHHPICFHDGDEPRPKPDYGLCMLDATCVKVEDNDRNLFQIMTTFGEHNLHHLFPAVCISKIGYIKPIVEATVREFQEELIFLTQWQLFTGMHSQMSRLEPHSFQEDLEQRKKTQVQATMYGPRK</sequence>
<keyword evidence="1" id="KW-0472">Membrane</keyword>
<gene>
    <name evidence="4" type="ORF">AFUS01_LOCUS27325</name>
</gene>
<feature type="transmembrane region" description="Helical" evidence="1">
    <location>
        <begin position="185"/>
        <end position="206"/>
    </location>
</feature>
<comment type="similarity">
    <text evidence="1">Belongs to the cytochrome b5 family.</text>
</comment>
<dbReference type="SMART" id="SM01117">
    <property type="entry name" value="Cyt-b5"/>
    <property type="match status" value="1"/>
</dbReference>
<dbReference type="GO" id="GO:0020037">
    <property type="term" value="F:heme binding"/>
    <property type="evidence" value="ECO:0007669"/>
    <property type="project" value="UniProtKB-UniRule"/>
</dbReference>
<dbReference type="OrthoDB" id="260519at2759"/>
<proteinExistence type="inferred from homology"/>
<feature type="transmembrane region" description="Helical" evidence="1">
    <location>
        <begin position="159"/>
        <end position="179"/>
    </location>
</feature>
<feature type="compositionally biased region" description="Polar residues" evidence="2">
    <location>
        <begin position="24"/>
        <end position="34"/>
    </location>
</feature>
<dbReference type="Pfam" id="PF00173">
    <property type="entry name" value="Cyt-b5"/>
    <property type="match status" value="1"/>
</dbReference>
<reference evidence="4" key="1">
    <citation type="submission" date="2021-06" db="EMBL/GenBank/DDBJ databases">
        <authorList>
            <person name="Hodson N. C."/>
            <person name="Mongue J. A."/>
            <person name="Jaron S. K."/>
        </authorList>
    </citation>
    <scope>NUCLEOTIDE SEQUENCE</scope>
</reference>